<dbReference type="EMBL" id="FPIW01000074">
    <property type="protein sequence ID" value="SFW70861.1"/>
    <property type="molecule type" value="Genomic_DNA"/>
</dbReference>
<proteinExistence type="predicted"/>
<gene>
    <name evidence="2" type="ORF">SAMN02910291_02641</name>
</gene>
<comment type="caution">
    <text evidence="2">The sequence shown here is derived from an EMBL/GenBank/DDBJ whole genome shotgun (WGS) entry which is preliminary data.</text>
</comment>
<reference evidence="3" key="1">
    <citation type="submission" date="2016-11" db="EMBL/GenBank/DDBJ databases">
        <authorList>
            <person name="Jaros S."/>
            <person name="Januszkiewicz K."/>
            <person name="Wedrychowicz H."/>
        </authorList>
    </citation>
    <scope>NUCLEOTIDE SEQUENCE [LARGE SCALE GENOMIC DNA]</scope>
    <source>
        <strain evidence="3">DSM 7057</strain>
    </source>
</reference>
<evidence type="ECO:0000313" key="2">
    <source>
        <dbReference type="EMBL" id="SFW70861.1"/>
    </source>
</evidence>
<evidence type="ECO:0000256" key="1">
    <source>
        <dbReference type="SAM" id="MobiDB-lite"/>
    </source>
</evidence>
<feature type="region of interest" description="Disordered" evidence="1">
    <location>
        <begin position="1"/>
        <end position="34"/>
    </location>
</feature>
<organism evidence="2 3">
    <name type="scientific">Desulfovibrio desulfuricans</name>
    <dbReference type="NCBI Taxonomy" id="876"/>
    <lineage>
        <taxon>Bacteria</taxon>
        <taxon>Pseudomonadati</taxon>
        <taxon>Thermodesulfobacteriota</taxon>
        <taxon>Desulfovibrionia</taxon>
        <taxon>Desulfovibrionales</taxon>
        <taxon>Desulfovibrionaceae</taxon>
        <taxon>Desulfovibrio</taxon>
    </lineage>
</organism>
<sequence>MPPDQTRLRHSRAIQPLHAQKAAQQPSGRNGFSLPGGRLRMLFRVSKSFQRNTGCLLFSFFTTAAAGRKFAAVGQPQGDFKNL</sequence>
<accession>A0AA94HUY8</accession>
<protein>
    <submittedName>
        <fullName evidence="2">Uncharacterized protein</fullName>
    </submittedName>
</protein>
<dbReference type="Proteomes" id="UP000182680">
    <property type="component" value="Unassembled WGS sequence"/>
</dbReference>
<evidence type="ECO:0000313" key="3">
    <source>
        <dbReference type="Proteomes" id="UP000182680"/>
    </source>
</evidence>
<name>A0AA94HUY8_DESDE</name>
<dbReference type="AlphaFoldDB" id="A0AA94HUY8"/>